<dbReference type="InterPro" id="IPR036291">
    <property type="entry name" value="NAD(P)-bd_dom_sf"/>
</dbReference>
<gene>
    <name evidence="4" type="ordered locus">Snas_0298</name>
</gene>
<evidence type="ECO:0000313" key="5">
    <source>
        <dbReference type="Proteomes" id="UP000000844"/>
    </source>
</evidence>
<name>D3Q346_STANL</name>
<dbReference type="Gene3D" id="3.40.50.720">
    <property type="entry name" value="NAD(P)-binding Rossmann-like Domain"/>
    <property type="match status" value="1"/>
</dbReference>
<dbReference type="eggNOG" id="COG1028">
    <property type="taxonomic scope" value="Bacteria"/>
</dbReference>
<evidence type="ECO:0000256" key="2">
    <source>
        <dbReference type="ARBA" id="ARBA00023002"/>
    </source>
</evidence>
<dbReference type="Pfam" id="PF13561">
    <property type="entry name" value="adh_short_C2"/>
    <property type="match status" value="1"/>
</dbReference>
<evidence type="ECO:0000256" key="1">
    <source>
        <dbReference type="ARBA" id="ARBA00006484"/>
    </source>
</evidence>
<organism evidence="4 5">
    <name type="scientific">Stackebrandtia nassauensis (strain DSM 44728 / CIP 108903 / NRRL B-16338 / NBRC 102104 / LLR-40K-21)</name>
    <dbReference type="NCBI Taxonomy" id="446470"/>
    <lineage>
        <taxon>Bacteria</taxon>
        <taxon>Bacillati</taxon>
        <taxon>Actinomycetota</taxon>
        <taxon>Actinomycetes</taxon>
        <taxon>Glycomycetales</taxon>
        <taxon>Glycomycetaceae</taxon>
        <taxon>Stackebrandtia</taxon>
    </lineage>
</organism>
<dbReference type="OrthoDB" id="9803333at2"/>
<dbReference type="EMBL" id="CP001778">
    <property type="protein sequence ID" value="ADD40016.1"/>
    <property type="molecule type" value="Genomic_DNA"/>
</dbReference>
<sequence>MTTVNTTAKPFDGKTVVVTGGAGGIGHAVSEAFTDAGAHVVTVDLTGADHDLDVTDAAALTRAMADVNARHGGPHVLVALAGGSLGIPRDLDAFTDEQFNKVLDVNVTGTLNACRAALPYLKQAKGSIVTCTSIGARQPSPVTGVAYAAAKAAIGGLTRRLAAEVGPDGVRVNALAPGLVLTPRLSGMFDGLSQSDRDSVTEAIALRRMPELREIVDPILFLAGEGAGYITGVTLDVNGGRYMPP</sequence>
<reference evidence="4 5" key="1">
    <citation type="journal article" date="2009" name="Stand. Genomic Sci.">
        <title>Complete genome sequence of Stackebrandtia nassauensis type strain (LLR-40K-21).</title>
        <authorList>
            <person name="Munk C."/>
            <person name="Lapidus A."/>
            <person name="Copeland A."/>
            <person name="Jando M."/>
            <person name="Mayilraj S."/>
            <person name="Glavina Del Rio T."/>
            <person name="Nolan M."/>
            <person name="Chen F."/>
            <person name="Lucas S."/>
            <person name="Tice H."/>
            <person name="Cheng J.F."/>
            <person name="Han C."/>
            <person name="Detter J.C."/>
            <person name="Bruce D."/>
            <person name="Goodwin L."/>
            <person name="Chain P."/>
            <person name="Pitluck S."/>
            <person name="Goker M."/>
            <person name="Ovchinikova G."/>
            <person name="Pati A."/>
            <person name="Ivanova N."/>
            <person name="Mavromatis K."/>
            <person name="Chen A."/>
            <person name="Palaniappan K."/>
            <person name="Land M."/>
            <person name="Hauser L."/>
            <person name="Chang Y.J."/>
            <person name="Jeffries C.D."/>
            <person name="Bristow J."/>
            <person name="Eisen J.A."/>
            <person name="Markowitz V."/>
            <person name="Hugenholtz P."/>
            <person name="Kyrpides N.C."/>
            <person name="Klenk H.P."/>
        </authorList>
    </citation>
    <scope>NUCLEOTIDE SEQUENCE [LARGE SCALE GENOMIC DNA]</scope>
    <source>
        <strain evidence="5">DSM 44728 / CIP 108903 / NRRL B-16338 / NBRC 102104 / LLR-40K-21</strain>
    </source>
</reference>
<protein>
    <submittedName>
        <fullName evidence="4">Short-chain dehydrogenase/reductase SDR</fullName>
    </submittedName>
</protein>
<dbReference type="GO" id="GO:0016616">
    <property type="term" value="F:oxidoreductase activity, acting on the CH-OH group of donors, NAD or NADP as acceptor"/>
    <property type="evidence" value="ECO:0007669"/>
    <property type="project" value="UniProtKB-ARBA"/>
</dbReference>
<dbReference type="HOGENOM" id="CLU_010194_1_2_11"/>
<proteinExistence type="inferred from homology"/>
<dbReference type="KEGG" id="sna:Snas_0298"/>
<dbReference type="Proteomes" id="UP000000844">
    <property type="component" value="Chromosome"/>
</dbReference>
<keyword evidence="5" id="KW-1185">Reference proteome</keyword>
<feature type="domain" description="Ketoreductase" evidence="3">
    <location>
        <begin position="14"/>
        <end position="178"/>
    </location>
</feature>
<dbReference type="PRINTS" id="PR00081">
    <property type="entry name" value="GDHRDH"/>
</dbReference>
<dbReference type="FunFam" id="3.40.50.720:FF:000084">
    <property type="entry name" value="Short-chain dehydrogenase reductase"/>
    <property type="match status" value="1"/>
</dbReference>
<dbReference type="PANTHER" id="PTHR42760">
    <property type="entry name" value="SHORT-CHAIN DEHYDROGENASES/REDUCTASES FAMILY MEMBER"/>
    <property type="match status" value="1"/>
</dbReference>
<accession>D3Q346</accession>
<evidence type="ECO:0000259" key="3">
    <source>
        <dbReference type="SMART" id="SM00822"/>
    </source>
</evidence>
<dbReference type="InterPro" id="IPR057326">
    <property type="entry name" value="KR_dom"/>
</dbReference>
<dbReference type="SUPFAM" id="SSF51735">
    <property type="entry name" value="NAD(P)-binding Rossmann-fold domains"/>
    <property type="match status" value="1"/>
</dbReference>
<dbReference type="STRING" id="446470.Snas_0298"/>
<dbReference type="CDD" id="cd05233">
    <property type="entry name" value="SDR_c"/>
    <property type="match status" value="1"/>
</dbReference>
<dbReference type="PANTHER" id="PTHR42760:SF123">
    <property type="entry name" value="OXIDOREDUCTASE"/>
    <property type="match status" value="1"/>
</dbReference>
<dbReference type="RefSeq" id="WP_013015587.1">
    <property type="nucleotide sequence ID" value="NC_013947.1"/>
</dbReference>
<keyword evidence="2" id="KW-0560">Oxidoreductase</keyword>
<dbReference type="InterPro" id="IPR002347">
    <property type="entry name" value="SDR_fam"/>
</dbReference>
<dbReference type="AlphaFoldDB" id="D3Q346"/>
<dbReference type="GO" id="GO:0030497">
    <property type="term" value="P:fatty acid elongation"/>
    <property type="evidence" value="ECO:0007669"/>
    <property type="project" value="TreeGrafter"/>
</dbReference>
<evidence type="ECO:0000313" key="4">
    <source>
        <dbReference type="EMBL" id="ADD40016.1"/>
    </source>
</evidence>
<comment type="similarity">
    <text evidence="1">Belongs to the short-chain dehydrogenases/reductases (SDR) family.</text>
</comment>
<dbReference type="SMART" id="SM00822">
    <property type="entry name" value="PKS_KR"/>
    <property type="match status" value="1"/>
</dbReference>